<keyword evidence="2" id="KW-0680">Restriction system</keyword>
<dbReference type="EMBL" id="CP145132">
    <property type="protein sequence ID" value="WWC54575.1"/>
    <property type="molecule type" value="Genomic_DNA"/>
</dbReference>
<evidence type="ECO:0000256" key="3">
    <source>
        <dbReference type="ARBA" id="ARBA00023125"/>
    </source>
</evidence>
<dbReference type="GO" id="GO:0016787">
    <property type="term" value="F:hydrolase activity"/>
    <property type="evidence" value="ECO:0007669"/>
    <property type="project" value="UniProtKB-KW"/>
</dbReference>
<keyword evidence="5" id="KW-0255">Endonuclease</keyword>
<accession>A0ABZ2ECG3</accession>
<keyword evidence="5" id="KW-0540">Nuclease</keyword>
<protein>
    <submittedName>
        <fullName evidence="5">Restriction endonuclease subunit S</fullName>
        <ecNumber evidence="5">3.1.21.-</ecNumber>
    </submittedName>
</protein>
<dbReference type="Proteomes" id="UP000250354">
    <property type="component" value="Chromosome"/>
</dbReference>
<sequence length="405" mass="47319">MAEERKQPELRFKGFTDDWIQDKLGNISSFNPNAELPSQFFYVDLESVCGTQLVDYKFMSKEEAPSRAKRLAKKGDIFYQTVRPYQRNNLLFNEDDNEFVFSTGYAQIRTNIINNKFLFYLLQTDKFVLKVLSMCTGTSYPAITSAEMSKVIIHYPKKQLEQIKIGELLNRLDFIITLEQQKIEKLELLKQYLLQNMFADESGYPRVRFKGYNNKWERSKLNTISDSYSGLSGKTKEDFGKGEARYIEYKNVFDNPVAKLDGTDAIDIDYKQNEVKKGDFLFTTSSETPEEVGMSSLWDYDLNNIYLNSFCFGVRIKEKIDSYYLAYYFRSPEFRSRVMKLAQGISRYNISKNKFCELKISVPSYEEGVRIGRLLKSTTDLIDLEENKLKEFKLIKSKLLQSLFI</sequence>
<dbReference type="GO" id="GO:0004519">
    <property type="term" value="F:endonuclease activity"/>
    <property type="evidence" value="ECO:0007669"/>
    <property type="project" value="UniProtKB-KW"/>
</dbReference>
<dbReference type="InterPro" id="IPR000055">
    <property type="entry name" value="Restrct_endonuc_typeI_TRD"/>
</dbReference>
<evidence type="ECO:0000259" key="4">
    <source>
        <dbReference type="Pfam" id="PF01420"/>
    </source>
</evidence>
<evidence type="ECO:0000256" key="1">
    <source>
        <dbReference type="ARBA" id="ARBA00010923"/>
    </source>
</evidence>
<evidence type="ECO:0000256" key="2">
    <source>
        <dbReference type="ARBA" id="ARBA00022747"/>
    </source>
</evidence>
<evidence type="ECO:0000313" key="5">
    <source>
        <dbReference type="EMBL" id="WWC54575.1"/>
    </source>
</evidence>
<keyword evidence="3" id="KW-0238">DNA-binding</keyword>
<gene>
    <name evidence="5" type="ORF">DBT44_0009380</name>
</gene>
<comment type="similarity">
    <text evidence="1">Belongs to the type-I restriction system S methylase family.</text>
</comment>
<dbReference type="InterPro" id="IPR052021">
    <property type="entry name" value="Type-I_RS_S_subunit"/>
</dbReference>
<reference evidence="5 6" key="1">
    <citation type="journal article" date="2020" name="J. Bacteriol.">
        <title>Aerococcus urinae Isolated from Women with Lower Urinary Tract Symptoms: In Vitro Aggregation and Genome Analysis.</title>
        <authorList>
            <person name="Hilt E.E."/>
            <person name="Putonti C."/>
            <person name="Thomas-White K."/>
            <person name="Lewis A.L."/>
            <person name="Visick K.L."/>
            <person name="Gilbert N.M."/>
            <person name="Wolfe A.J."/>
        </authorList>
    </citation>
    <scope>NUCLEOTIDE SEQUENCE [LARGE SCALE GENOMIC DNA]</scope>
    <source>
        <strain evidence="5 6">UMB1016</strain>
    </source>
</reference>
<feature type="domain" description="Type I restriction modification DNA specificity" evidence="4">
    <location>
        <begin position="214"/>
        <end position="391"/>
    </location>
</feature>
<keyword evidence="6" id="KW-1185">Reference proteome</keyword>
<keyword evidence="5" id="KW-0378">Hydrolase</keyword>
<dbReference type="SUPFAM" id="SSF116734">
    <property type="entry name" value="DNA methylase specificity domain"/>
    <property type="match status" value="2"/>
</dbReference>
<proteinExistence type="inferred from homology"/>
<dbReference type="PANTHER" id="PTHR30408:SF12">
    <property type="entry name" value="TYPE I RESTRICTION ENZYME MJAVIII SPECIFICITY SUBUNIT"/>
    <property type="match status" value="1"/>
</dbReference>
<dbReference type="Pfam" id="PF01420">
    <property type="entry name" value="Methylase_S"/>
    <property type="match status" value="2"/>
</dbReference>
<dbReference type="Gene3D" id="3.90.220.20">
    <property type="entry name" value="DNA methylase specificity domains"/>
    <property type="match status" value="2"/>
</dbReference>
<dbReference type="PANTHER" id="PTHR30408">
    <property type="entry name" value="TYPE-1 RESTRICTION ENZYME ECOKI SPECIFICITY PROTEIN"/>
    <property type="match status" value="1"/>
</dbReference>
<evidence type="ECO:0000313" key="6">
    <source>
        <dbReference type="Proteomes" id="UP000250354"/>
    </source>
</evidence>
<dbReference type="InterPro" id="IPR044946">
    <property type="entry name" value="Restrct_endonuc_typeI_TRD_sf"/>
</dbReference>
<dbReference type="EC" id="3.1.21.-" evidence="5"/>
<dbReference type="RefSeq" id="WP_111897156.1">
    <property type="nucleotide sequence ID" value="NZ_CP145132.1"/>
</dbReference>
<name>A0ABZ2ECG3_9LACT</name>
<organism evidence="5 6">
    <name type="scientific">Aerococcus mictus</name>
    <dbReference type="NCBI Taxonomy" id="2976810"/>
    <lineage>
        <taxon>Bacteria</taxon>
        <taxon>Bacillati</taxon>
        <taxon>Bacillota</taxon>
        <taxon>Bacilli</taxon>
        <taxon>Lactobacillales</taxon>
        <taxon>Aerococcaceae</taxon>
        <taxon>Aerococcus</taxon>
    </lineage>
</organism>
<feature type="domain" description="Type I restriction modification DNA specificity" evidence="4">
    <location>
        <begin position="95"/>
        <end position="187"/>
    </location>
</feature>